<dbReference type="Proteomes" id="UP001054252">
    <property type="component" value="Unassembled WGS sequence"/>
</dbReference>
<protein>
    <submittedName>
        <fullName evidence="1">Uncharacterized protein</fullName>
    </submittedName>
</protein>
<reference evidence="1 2" key="1">
    <citation type="journal article" date="2021" name="Commun. Biol.">
        <title>The genome of Shorea leprosula (Dipterocarpaceae) highlights the ecological relevance of drought in aseasonal tropical rainforests.</title>
        <authorList>
            <person name="Ng K.K.S."/>
            <person name="Kobayashi M.J."/>
            <person name="Fawcett J.A."/>
            <person name="Hatakeyama M."/>
            <person name="Paape T."/>
            <person name="Ng C.H."/>
            <person name="Ang C.C."/>
            <person name="Tnah L.H."/>
            <person name="Lee C.T."/>
            <person name="Nishiyama T."/>
            <person name="Sese J."/>
            <person name="O'Brien M.J."/>
            <person name="Copetti D."/>
            <person name="Mohd Noor M.I."/>
            <person name="Ong R.C."/>
            <person name="Putra M."/>
            <person name="Sireger I.Z."/>
            <person name="Indrioko S."/>
            <person name="Kosugi Y."/>
            <person name="Izuno A."/>
            <person name="Isagi Y."/>
            <person name="Lee S.L."/>
            <person name="Shimizu K.K."/>
        </authorList>
    </citation>
    <scope>NUCLEOTIDE SEQUENCE [LARGE SCALE GENOMIC DNA]</scope>
    <source>
        <strain evidence="1">214</strain>
    </source>
</reference>
<organism evidence="1 2">
    <name type="scientific">Rubroshorea leprosula</name>
    <dbReference type="NCBI Taxonomy" id="152421"/>
    <lineage>
        <taxon>Eukaryota</taxon>
        <taxon>Viridiplantae</taxon>
        <taxon>Streptophyta</taxon>
        <taxon>Embryophyta</taxon>
        <taxon>Tracheophyta</taxon>
        <taxon>Spermatophyta</taxon>
        <taxon>Magnoliopsida</taxon>
        <taxon>eudicotyledons</taxon>
        <taxon>Gunneridae</taxon>
        <taxon>Pentapetalae</taxon>
        <taxon>rosids</taxon>
        <taxon>malvids</taxon>
        <taxon>Malvales</taxon>
        <taxon>Dipterocarpaceae</taxon>
        <taxon>Rubroshorea</taxon>
    </lineage>
</organism>
<gene>
    <name evidence="1" type="ORF">SLEP1_g9306</name>
</gene>
<sequence>MYNGIGFVDLTKKPNRDILDHDCTHQIELKLVVMEDKLTKWKRGFKERSHCDRVRGKLEEKRTSIQVTVRIRHLETCLGSSWIVKWMVRGKWTQI</sequence>
<dbReference type="EMBL" id="BPVZ01000009">
    <property type="protein sequence ID" value="GKU96025.1"/>
    <property type="molecule type" value="Genomic_DNA"/>
</dbReference>
<comment type="caution">
    <text evidence="1">The sequence shown here is derived from an EMBL/GenBank/DDBJ whole genome shotgun (WGS) entry which is preliminary data.</text>
</comment>
<name>A0AAV5IFH7_9ROSI</name>
<dbReference type="AlphaFoldDB" id="A0AAV5IFH7"/>
<accession>A0AAV5IFH7</accession>
<keyword evidence="2" id="KW-1185">Reference proteome</keyword>
<evidence type="ECO:0000313" key="2">
    <source>
        <dbReference type="Proteomes" id="UP001054252"/>
    </source>
</evidence>
<proteinExistence type="predicted"/>
<evidence type="ECO:0000313" key="1">
    <source>
        <dbReference type="EMBL" id="GKU96025.1"/>
    </source>
</evidence>